<organism evidence="1 2">
    <name type="scientific">Daphnia galeata</name>
    <dbReference type="NCBI Taxonomy" id="27404"/>
    <lineage>
        <taxon>Eukaryota</taxon>
        <taxon>Metazoa</taxon>
        <taxon>Ecdysozoa</taxon>
        <taxon>Arthropoda</taxon>
        <taxon>Crustacea</taxon>
        <taxon>Branchiopoda</taxon>
        <taxon>Diplostraca</taxon>
        <taxon>Cladocera</taxon>
        <taxon>Anomopoda</taxon>
        <taxon>Daphniidae</taxon>
        <taxon>Daphnia</taxon>
    </lineage>
</organism>
<dbReference type="OrthoDB" id="6770508at2759"/>
<reference evidence="1" key="1">
    <citation type="submission" date="2021-11" db="EMBL/GenBank/DDBJ databases">
        <authorList>
            <person name="Schell T."/>
        </authorList>
    </citation>
    <scope>NUCLEOTIDE SEQUENCE</scope>
    <source>
        <strain evidence="1">M5</strain>
    </source>
</reference>
<accession>A0A8J2RQ40</accession>
<sequence length="304" mass="34447">MELLTLRLLAEERRMDAVKREIQEPSSSKPVEALAVTNQYRRGYYRCGRYKSNNRWQAATDNLKRNKTIGGKGKISFMVFTTALFHLKNAEIIRKTKGRKVINMLNIIVQNAAARLIKGAKKCDLISPILLDLHWLPIALRIDFKIALLTYRCLHCLDPRYLTSLLRLPVSSRLAYVCFQLWNSLSQNVRIASSLAQFRSRLKTDLITVAFRDTMETTEVNDGWYIDSGATCHMSAIPKPEHNTLVVRQTAPLTTCHERLGHVATKTVQIMASRNVVYGLYSGDTSITTDAMVACIEKGIEDIT</sequence>
<protein>
    <submittedName>
        <fullName evidence="1">Uncharacterized protein</fullName>
    </submittedName>
</protein>
<comment type="caution">
    <text evidence="1">The sequence shown here is derived from an EMBL/GenBank/DDBJ whole genome shotgun (WGS) entry which is preliminary data.</text>
</comment>
<evidence type="ECO:0000313" key="2">
    <source>
        <dbReference type="Proteomes" id="UP000789390"/>
    </source>
</evidence>
<dbReference type="EMBL" id="CAKKLH010000286">
    <property type="protein sequence ID" value="CAH0108568.1"/>
    <property type="molecule type" value="Genomic_DNA"/>
</dbReference>
<dbReference type="AlphaFoldDB" id="A0A8J2RQ40"/>
<keyword evidence="2" id="KW-1185">Reference proteome</keyword>
<name>A0A8J2RQ40_9CRUS</name>
<proteinExistence type="predicted"/>
<evidence type="ECO:0000313" key="1">
    <source>
        <dbReference type="EMBL" id="CAH0108568.1"/>
    </source>
</evidence>
<dbReference type="Proteomes" id="UP000789390">
    <property type="component" value="Unassembled WGS sequence"/>
</dbReference>
<gene>
    <name evidence="1" type="ORF">DGAL_LOCUS11964</name>
</gene>